<dbReference type="InterPro" id="IPR029063">
    <property type="entry name" value="SAM-dependent_MTases_sf"/>
</dbReference>
<dbReference type="Proteomes" id="UP000183028">
    <property type="component" value="Unassembled WGS sequence"/>
</dbReference>
<dbReference type="GO" id="GO:0008168">
    <property type="term" value="F:methyltransferase activity"/>
    <property type="evidence" value="ECO:0007669"/>
    <property type="project" value="UniProtKB-KW"/>
</dbReference>
<feature type="domain" description="Ribosomal RNA large subunit methyltransferase K/L-like methyltransferase" evidence="1">
    <location>
        <begin position="151"/>
        <end position="269"/>
    </location>
</feature>
<evidence type="ECO:0000259" key="1">
    <source>
        <dbReference type="Pfam" id="PF01170"/>
    </source>
</evidence>
<accession>A0A1H6QAL3</accession>
<protein>
    <submittedName>
        <fullName evidence="2">Putative RNA methylase family UPF0020</fullName>
    </submittedName>
</protein>
<dbReference type="RefSeq" id="WP_074731098.1">
    <property type="nucleotide sequence ID" value="NZ_CADCIG010000008.1"/>
</dbReference>
<keyword evidence="2" id="KW-0489">Methyltransferase</keyword>
<name>A0A1H6QAL3_9FIRM</name>
<keyword evidence="2" id="KW-0808">Transferase</keyword>
<gene>
    <name evidence="2" type="ORF">SAMN04487834_100218</name>
</gene>
<dbReference type="eggNOG" id="COG1041">
    <property type="taxonomic scope" value="Bacteria"/>
</dbReference>
<dbReference type="SUPFAM" id="SSF53335">
    <property type="entry name" value="S-adenosyl-L-methionine-dependent methyltransferases"/>
    <property type="match status" value="1"/>
</dbReference>
<dbReference type="GO" id="GO:0032259">
    <property type="term" value="P:methylation"/>
    <property type="evidence" value="ECO:0007669"/>
    <property type="project" value="UniProtKB-KW"/>
</dbReference>
<dbReference type="EMBL" id="FNYK01000002">
    <property type="protein sequence ID" value="SEI38886.1"/>
    <property type="molecule type" value="Genomic_DNA"/>
</dbReference>
<dbReference type="Pfam" id="PF01170">
    <property type="entry name" value="UPF0020"/>
    <property type="match status" value="1"/>
</dbReference>
<dbReference type="STRING" id="322505.SAMN04487836_11436"/>
<reference evidence="3" key="1">
    <citation type="submission" date="2016-10" db="EMBL/GenBank/DDBJ databases">
        <authorList>
            <person name="Varghese N."/>
        </authorList>
    </citation>
    <scope>NUCLEOTIDE SEQUENCE [LARGE SCALE GENOMIC DNA]</scope>
    <source>
        <strain evidence="3">DSM 20406</strain>
    </source>
</reference>
<dbReference type="AlphaFoldDB" id="A0A1H6QAL3"/>
<proteinExistence type="predicted"/>
<organism evidence="2 3">
    <name type="scientific">Sharpea azabuensis</name>
    <dbReference type="NCBI Taxonomy" id="322505"/>
    <lineage>
        <taxon>Bacteria</taxon>
        <taxon>Bacillati</taxon>
        <taxon>Bacillota</taxon>
        <taxon>Erysipelotrichia</taxon>
        <taxon>Erysipelotrichales</taxon>
        <taxon>Coprobacillaceae</taxon>
        <taxon>Sharpea</taxon>
    </lineage>
</organism>
<evidence type="ECO:0000313" key="2">
    <source>
        <dbReference type="EMBL" id="SEI38886.1"/>
    </source>
</evidence>
<keyword evidence="3" id="KW-1185">Reference proteome</keyword>
<dbReference type="Gene3D" id="3.40.50.150">
    <property type="entry name" value="Vaccinia Virus protein VP39"/>
    <property type="match status" value="1"/>
</dbReference>
<dbReference type="InterPro" id="IPR000241">
    <property type="entry name" value="RlmKL-like_Mtase"/>
</dbReference>
<evidence type="ECO:0000313" key="3">
    <source>
        <dbReference type="Proteomes" id="UP000183028"/>
    </source>
</evidence>
<sequence>MNYLYILNYFEPDEENICQEEFQVFFQQPFTSRYHFSQLDIPFTRSVFIKDRLTILASSTSISLLLKEVEKLQLYSDCFKVIYYKNALTHLDYRTSLSYCSKLSEVIGGDTDLVHPKDIFALTYIEGVYYFGRLERNRGWHLYEHKPYSYSHSLSIKAARCAINLGNGIHNDLKIIDPCCGVGTVVLEGLAMGLDIRGSDINRDVSYKGRLNVEYFGYDPLLITKRDIHDITEHYDLSIIDVPYGVYSHISKEQQLDLINEACHIASKCVAITHVEYDEEFKAMQLNYHHKCYLRKGNFYRYFYVLERKNV</sequence>
<dbReference type="OrthoDB" id="9791556at2"/>